<protein>
    <submittedName>
        <fullName evidence="3">SusC/RagA family TonB-linked outer membrane protein</fullName>
    </submittedName>
</protein>
<dbReference type="PATRIC" id="fig|927665.4.peg.1831"/>
<dbReference type="AlphaFoldDB" id="A0A0F5JH56"/>
<comment type="caution">
    <text evidence="3">The sequence shown here is derived from an EMBL/GenBank/DDBJ whole genome shotgun (WGS) entry which is preliminary data.</text>
</comment>
<dbReference type="EMBL" id="AQHV01000010">
    <property type="protein sequence ID" value="KKB57141.1"/>
    <property type="molecule type" value="Genomic_DNA"/>
</dbReference>
<dbReference type="GO" id="GO:0009279">
    <property type="term" value="C:cell outer membrane"/>
    <property type="evidence" value="ECO:0007669"/>
    <property type="project" value="UniProtKB-SubCell"/>
</dbReference>
<evidence type="ECO:0000313" key="3">
    <source>
        <dbReference type="EMBL" id="KKB57141.1"/>
    </source>
</evidence>
<evidence type="ECO:0000256" key="1">
    <source>
        <dbReference type="PROSITE-ProRule" id="PRU01360"/>
    </source>
</evidence>
<dbReference type="HOGENOM" id="CLU_004317_1_0_10"/>
<keyword evidence="1" id="KW-0812">Transmembrane</keyword>
<dbReference type="Pfam" id="PF07715">
    <property type="entry name" value="Plug"/>
    <property type="match status" value="1"/>
</dbReference>
<dbReference type="Gene3D" id="2.170.130.10">
    <property type="entry name" value="TonB-dependent receptor, plug domain"/>
    <property type="match status" value="1"/>
</dbReference>
<gene>
    <name evidence="3" type="ORF">HMPREF1535_01793</name>
</gene>
<evidence type="ECO:0000313" key="4">
    <source>
        <dbReference type="Proteomes" id="UP000033047"/>
    </source>
</evidence>
<dbReference type="Proteomes" id="UP000033047">
    <property type="component" value="Unassembled WGS sequence"/>
</dbReference>
<evidence type="ECO:0000259" key="2">
    <source>
        <dbReference type="Pfam" id="PF07715"/>
    </source>
</evidence>
<dbReference type="SUPFAM" id="SSF56935">
    <property type="entry name" value="Porins"/>
    <property type="match status" value="1"/>
</dbReference>
<keyword evidence="1" id="KW-1134">Transmembrane beta strand</keyword>
<dbReference type="InterPro" id="IPR023997">
    <property type="entry name" value="TonB-dep_OMP_SusC/RagA_CS"/>
</dbReference>
<reference evidence="3 4" key="1">
    <citation type="submission" date="2013-04" db="EMBL/GenBank/DDBJ databases">
        <title>The Genome Sequence of Parabacteroides goldsteinii DSM 19448.</title>
        <authorList>
            <consortium name="The Broad Institute Genomics Platform"/>
            <person name="Earl A."/>
            <person name="Ward D."/>
            <person name="Feldgarden M."/>
            <person name="Gevers D."/>
            <person name="Martens E."/>
            <person name="Sakamoto M."/>
            <person name="Benno Y."/>
            <person name="Song Y."/>
            <person name="Liu C."/>
            <person name="Lee J."/>
            <person name="Bolanos M."/>
            <person name="Vaisanen M.L."/>
            <person name="Finegold S.M."/>
            <person name="Walker B."/>
            <person name="Young S."/>
            <person name="Zeng Q."/>
            <person name="Gargeya S."/>
            <person name="Fitzgerald M."/>
            <person name="Haas B."/>
            <person name="Abouelleil A."/>
            <person name="Allen A.W."/>
            <person name="Alvarado L."/>
            <person name="Arachchi H.M."/>
            <person name="Berlin A.M."/>
            <person name="Chapman S.B."/>
            <person name="Gainer-Dewar J."/>
            <person name="Goldberg J."/>
            <person name="Griggs A."/>
            <person name="Gujja S."/>
            <person name="Hansen M."/>
            <person name="Howarth C."/>
            <person name="Imamovic A."/>
            <person name="Ireland A."/>
            <person name="Larimer J."/>
            <person name="McCowan C."/>
            <person name="Murphy C."/>
            <person name="Pearson M."/>
            <person name="Poon T.W."/>
            <person name="Priest M."/>
            <person name="Roberts A."/>
            <person name="Saif S."/>
            <person name="Shea T."/>
            <person name="Sisk P."/>
            <person name="Sykes S."/>
            <person name="Wortman J."/>
            <person name="Nusbaum C."/>
            <person name="Birren B."/>
        </authorList>
    </citation>
    <scope>NUCLEOTIDE SEQUENCE [LARGE SCALE GENOMIC DNA]</scope>
    <source>
        <strain evidence="3 4">DSM 19448</strain>
    </source>
</reference>
<keyword evidence="1" id="KW-0813">Transport</keyword>
<dbReference type="NCBIfam" id="TIGR04056">
    <property type="entry name" value="OMP_RagA_SusC"/>
    <property type="match status" value="1"/>
</dbReference>
<proteinExistence type="inferred from homology"/>
<comment type="subcellular location">
    <subcellularLocation>
        <location evidence="1">Cell outer membrane</location>
        <topology evidence="1">Multi-pass membrane protein</topology>
    </subcellularLocation>
</comment>
<dbReference type="STRING" id="927665.HMPREF1535_01793"/>
<name>A0A0F5JH56_9BACT</name>
<dbReference type="RefSeq" id="WP_046145885.1">
    <property type="nucleotide sequence ID" value="NZ_KQ033912.1"/>
</dbReference>
<accession>A0A0F5JH56</accession>
<keyword evidence="1" id="KW-0998">Cell outer membrane</keyword>
<dbReference type="NCBIfam" id="TIGR04057">
    <property type="entry name" value="SusC_RagA_signa"/>
    <property type="match status" value="1"/>
</dbReference>
<dbReference type="PROSITE" id="PS52016">
    <property type="entry name" value="TONB_DEPENDENT_REC_3"/>
    <property type="match status" value="1"/>
</dbReference>
<feature type="domain" description="TonB-dependent receptor plug" evidence="2">
    <location>
        <begin position="38"/>
        <end position="141"/>
    </location>
</feature>
<keyword evidence="1" id="KW-0472">Membrane</keyword>
<dbReference type="InterPro" id="IPR037066">
    <property type="entry name" value="Plug_dom_sf"/>
</dbReference>
<dbReference type="InterPro" id="IPR012910">
    <property type="entry name" value="Plug_dom"/>
</dbReference>
<sequence length="920" mass="102947">MKIIKEIYVAAFLSVSVFSYAQDTKMINRGFNLSGRSEESTAAVSTIYMDDSKTSDINPANSLYGKLPGLFSLQGSTVAWDNDPTMYVRGLATMGAGTPLVLIDGFERPLSSLSQDEIESVTVLKDAASQALYGVRGANGVILVTTKRGILEGMKVHASYQFGINTLFRLPDMADGYTYALAMNEALRMDGLSALYSNSDLEAFRTGSNPELFPNVNWKDEVLKNKGTTHQFNASFTGGGKNVSYFAAINYIGDNGFMNENYFSPDYSSQMSWDKLSARANLDINATKLTLVKLNLLGELSQHNRPATEYSTLFPMIYDVPAAAFPVKTSTGVWGGDNVRKNPVAESVAKGFSVGNDRALYADLRIIQDLSVLTSGLSAELAIAYDNRASYWDNKTKNYLYESLQPVRDNGGTITDITRTRYGQETDLSFSSSLGYQNRVTTFEAKVNYEKNWQDMHQLNAAVIYHQEENSLKGINNTYRRQSYIGNASYAYKSKYLADLVLTYSGSSVLGSSDKYAFFPAVSAGWVISSEDFMKEVTAIDYLKARASWGITGSDRFAYDYDKYYFKTGISSYFFGDNNNSVSGNGEFRLPNLKLKPETAYKFNFGIDMEVFKRLSLSADAFYEKRTNILVNSSAIYSSVLGVSTPILNDGEVKNYGFEAGLSWRDRIGDFTYMLAGNFTFARNEIVNMDEGYKPYDYLKNTGNRIGQYYGLEAIGFFQDEADIAGSPAQSFSNVVPGDVKYKDQNGDKVIDDYDKVAIGYSTVLPEIMYGFSIGLGYKNVSLKADFQGVANYTLVRNMSSMYRPLVGNKNVSQHYLENRWTPENTNARYPRLTTKQNDNNFRESSIWAENGNFLKLRNVELAYTLPKSWVNKIRLSNINLFARGMNLFSFDHVKDMDPEQMYATYPSFRSYNIGLTLDF</sequence>
<dbReference type="InterPro" id="IPR023996">
    <property type="entry name" value="TonB-dep_OMP_SusC/RagA"/>
</dbReference>
<dbReference type="InterPro" id="IPR039426">
    <property type="entry name" value="TonB-dep_rcpt-like"/>
</dbReference>
<organism evidence="3 4">
    <name type="scientific">Parabacteroides goldsteinii DSM 19448 = WAL 12034</name>
    <dbReference type="NCBI Taxonomy" id="927665"/>
    <lineage>
        <taxon>Bacteria</taxon>
        <taxon>Pseudomonadati</taxon>
        <taxon>Bacteroidota</taxon>
        <taxon>Bacteroidia</taxon>
        <taxon>Bacteroidales</taxon>
        <taxon>Tannerellaceae</taxon>
        <taxon>Parabacteroides</taxon>
    </lineage>
</organism>
<comment type="similarity">
    <text evidence="1">Belongs to the TonB-dependent receptor family.</text>
</comment>